<dbReference type="PANTHER" id="PTHR30007">
    <property type="entry name" value="PHP DOMAIN PROTEIN"/>
    <property type="match status" value="1"/>
</dbReference>
<evidence type="ECO:0000313" key="3">
    <source>
        <dbReference type="EMBL" id="MED7828031.1"/>
    </source>
</evidence>
<evidence type="ECO:0000313" key="4">
    <source>
        <dbReference type="Proteomes" id="UP001333996"/>
    </source>
</evidence>
<dbReference type="InterPro" id="IPR025161">
    <property type="entry name" value="IS402-like_dom"/>
</dbReference>
<feature type="domain" description="Insertion element IS402-like" evidence="2">
    <location>
        <begin position="13"/>
        <end position="89"/>
    </location>
</feature>
<proteinExistence type="predicted"/>
<reference evidence="3" key="1">
    <citation type="submission" date="2024-01" db="EMBL/GenBank/DDBJ databases">
        <title>First draft genome sequence data of TA4-1, the type strain of Gram-positive actinobacterium Streptomyces chiangmaiensis.</title>
        <authorList>
            <person name="Yasawong M."/>
            <person name="Nantapong N."/>
        </authorList>
    </citation>
    <scope>NUCLEOTIDE SEQUENCE</scope>
    <source>
        <strain evidence="3">TA4-1</strain>
    </source>
</reference>
<dbReference type="Proteomes" id="UP001333996">
    <property type="component" value="Unassembled WGS sequence"/>
</dbReference>
<evidence type="ECO:0000259" key="2">
    <source>
        <dbReference type="Pfam" id="PF13340"/>
    </source>
</evidence>
<dbReference type="NCBIfam" id="NF033580">
    <property type="entry name" value="transpos_IS5_3"/>
    <property type="match status" value="1"/>
</dbReference>
<name>A0ABU7FVR4_9ACTN</name>
<dbReference type="InterPro" id="IPR002559">
    <property type="entry name" value="Transposase_11"/>
</dbReference>
<dbReference type="Pfam" id="PF01609">
    <property type="entry name" value="DDE_Tnp_1"/>
    <property type="match status" value="1"/>
</dbReference>
<evidence type="ECO:0000259" key="1">
    <source>
        <dbReference type="Pfam" id="PF01609"/>
    </source>
</evidence>
<organism evidence="3 4">
    <name type="scientific">Streptomyces chiangmaiensis</name>
    <dbReference type="NCBI Taxonomy" id="766497"/>
    <lineage>
        <taxon>Bacteria</taxon>
        <taxon>Bacillati</taxon>
        <taxon>Actinomycetota</taxon>
        <taxon>Actinomycetes</taxon>
        <taxon>Kitasatosporales</taxon>
        <taxon>Streptomycetaceae</taxon>
        <taxon>Streptomyces</taxon>
    </lineage>
</organism>
<sequence>MLLPRYRYPSDTSDLEWALLERLLPTPACQTPKGGAPEKWPWRRVVDAIRYIVDNGAKWRALPADFGIPWRTVSGYFARWAKTGVLKRILDQLRRRLRLRSHRCAWPVRVIIDAQSIKGAETVSKATRGYDAGKCINGRKRHLIVDQDGLLVDLLVTPADVQECAAARILLTRLHAEHPEIVLVWADNGYGGEEFTTWAQDTLGITIKVVPRPKDADGFVVLPKRWVVERSNSWTMRARRNARDYERLMSHAEAHIQWAFITLMSRRLSRPRRRPEAAPVSLASAA</sequence>
<feature type="domain" description="Transposase IS4-like" evidence="1">
    <location>
        <begin position="109"/>
        <end position="261"/>
    </location>
</feature>
<keyword evidence="4" id="KW-1185">Reference proteome</keyword>
<gene>
    <name evidence="3" type="ORF">VXC91_40645</name>
</gene>
<protein>
    <submittedName>
        <fullName evidence="3">IS5 family transposase</fullName>
    </submittedName>
</protein>
<dbReference type="RefSeq" id="WP_329512393.1">
    <property type="nucleotide sequence ID" value="NZ_BAAAYZ010000047.1"/>
</dbReference>
<dbReference type="Pfam" id="PF13340">
    <property type="entry name" value="DUF4096"/>
    <property type="match status" value="1"/>
</dbReference>
<dbReference type="PANTHER" id="PTHR30007:SF0">
    <property type="entry name" value="TRANSPOSASE"/>
    <property type="match status" value="1"/>
</dbReference>
<dbReference type="EMBL" id="JAYWVC010000303">
    <property type="protein sequence ID" value="MED7828031.1"/>
    <property type="molecule type" value="Genomic_DNA"/>
</dbReference>
<accession>A0ABU7FVR4</accession>
<comment type="caution">
    <text evidence="3">The sequence shown here is derived from an EMBL/GenBank/DDBJ whole genome shotgun (WGS) entry which is preliminary data.</text>
</comment>